<name>A0ABV4FCS9_BRAEL</name>
<keyword evidence="5" id="KW-1185">Reference proteome</keyword>
<keyword evidence="1" id="KW-1133">Transmembrane helix</keyword>
<evidence type="ECO:0000259" key="2">
    <source>
        <dbReference type="Pfam" id="PF02470"/>
    </source>
</evidence>
<evidence type="ECO:0000259" key="3">
    <source>
        <dbReference type="Pfam" id="PF03886"/>
    </source>
</evidence>
<organism evidence="4 5">
    <name type="scientific">Bradyrhizobium elkanii</name>
    <dbReference type="NCBI Taxonomy" id="29448"/>
    <lineage>
        <taxon>Bacteria</taxon>
        <taxon>Pseudomonadati</taxon>
        <taxon>Pseudomonadota</taxon>
        <taxon>Alphaproteobacteria</taxon>
        <taxon>Hyphomicrobiales</taxon>
        <taxon>Nitrobacteraceae</taxon>
        <taxon>Bradyrhizobium</taxon>
    </lineage>
</organism>
<gene>
    <name evidence="4" type="ORF">ABIF29_007472</name>
</gene>
<dbReference type="Gene3D" id="3.40.50.10610">
    <property type="entry name" value="ABC-type transport auxiliary lipoprotein component"/>
    <property type="match status" value="1"/>
</dbReference>
<dbReference type="EMBL" id="JBGBZA010000002">
    <property type="protein sequence ID" value="MEY9320673.1"/>
    <property type="molecule type" value="Genomic_DNA"/>
</dbReference>
<dbReference type="InterPro" id="IPR003399">
    <property type="entry name" value="Mce/MlaD"/>
</dbReference>
<feature type="transmembrane region" description="Helical" evidence="1">
    <location>
        <begin position="21"/>
        <end position="46"/>
    </location>
</feature>
<dbReference type="Proteomes" id="UP001565471">
    <property type="component" value="Unassembled WGS sequence"/>
</dbReference>
<keyword evidence="1" id="KW-0472">Membrane</keyword>
<dbReference type="PANTHER" id="PTHR36698:SF2">
    <property type="entry name" value="MCE_MLAD DOMAIN-CONTAINING PROTEIN"/>
    <property type="match status" value="1"/>
</dbReference>
<comment type="caution">
    <text evidence="4">The sequence shown here is derived from an EMBL/GenBank/DDBJ whole genome shotgun (WGS) entry which is preliminary data.</text>
</comment>
<dbReference type="Pfam" id="PF02470">
    <property type="entry name" value="MlaD"/>
    <property type="match status" value="1"/>
</dbReference>
<feature type="domain" description="ABC-type transport auxiliary lipoprotein component" evidence="3">
    <location>
        <begin position="232"/>
        <end position="379"/>
    </location>
</feature>
<proteinExistence type="predicted"/>
<dbReference type="Pfam" id="PF03886">
    <property type="entry name" value="ABC_trans_aux"/>
    <property type="match status" value="1"/>
</dbReference>
<sequence>MVPGRRSWASAIRQRETHMEIRAPYIIVGAFVLSAIVAVFGFVYWLNNVGGIGKRQTYQIVFADPVPGLLVGAGVLFNGIRVGEVTALALVPDRPREVHATIAVAERTPVHSDTRVGLDFQGLTGVPVIALEGGDDSQAPPAREPLVAEKGAGRSMTQAARDALRRVDAVLSENAAPLHSTIDNLSTFAEGLARNTPKLDGIVAGLERMTGGGAPAPRKVVYDLHAVDDFGAQRHANLPEQLVMAEPTAIARLQTQRFLFSPDEETQGFEGAQWGDSLPVLVQARLLQSFENYDVDHAPLRADSGVEGTPRLLIDLRRFEIVQGAQPRATISLSAKIVDRNGRVKAAKLLEGSEGINSLTPSEAAAAFDRAFGSLARELVMWVASTD</sequence>
<dbReference type="SUPFAM" id="SSF159594">
    <property type="entry name" value="XCC0632-like"/>
    <property type="match status" value="1"/>
</dbReference>
<dbReference type="InterPro" id="IPR005586">
    <property type="entry name" value="ABC_trans_aux"/>
</dbReference>
<reference evidence="4 5" key="1">
    <citation type="submission" date="2024-07" db="EMBL/GenBank/DDBJ databases">
        <title>Genomic Encyclopedia of Type Strains, Phase V (KMG-V): Genome sequencing to study the core and pangenomes of soil and plant-associated prokaryotes.</title>
        <authorList>
            <person name="Whitman W."/>
        </authorList>
    </citation>
    <scope>NUCLEOTIDE SEQUENCE [LARGE SCALE GENOMIC DNA]</scope>
    <source>
        <strain evidence="4 5">USDA 415</strain>
    </source>
</reference>
<accession>A0ABV4FCS9</accession>
<evidence type="ECO:0000256" key="1">
    <source>
        <dbReference type="SAM" id="Phobius"/>
    </source>
</evidence>
<feature type="domain" description="Mce/MlaD" evidence="2">
    <location>
        <begin position="57"/>
        <end position="134"/>
    </location>
</feature>
<evidence type="ECO:0000313" key="4">
    <source>
        <dbReference type="EMBL" id="MEY9320673.1"/>
    </source>
</evidence>
<protein>
    <submittedName>
        <fullName evidence="4">Phospholipid/cholesterol/gamma-HCH transport system substrate-binding protein</fullName>
    </submittedName>
</protein>
<keyword evidence="1" id="KW-0812">Transmembrane</keyword>
<evidence type="ECO:0000313" key="5">
    <source>
        <dbReference type="Proteomes" id="UP001565471"/>
    </source>
</evidence>
<dbReference type="PANTHER" id="PTHR36698">
    <property type="entry name" value="BLL5892 PROTEIN"/>
    <property type="match status" value="1"/>
</dbReference>